<reference evidence="1 2" key="1">
    <citation type="journal article" date="2006" name="Science">
        <title>The genome of black cottonwood, Populus trichocarpa (Torr. &amp; Gray).</title>
        <authorList>
            <person name="Tuskan G.A."/>
            <person name="Difazio S."/>
            <person name="Jansson S."/>
            <person name="Bohlmann J."/>
            <person name="Grigoriev I."/>
            <person name="Hellsten U."/>
            <person name="Putnam N."/>
            <person name="Ralph S."/>
            <person name="Rombauts S."/>
            <person name="Salamov A."/>
            <person name="Schein J."/>
            <person name="Sterck L."/>
            <person name="Aerts A."/>
            <person name="Bhalerao R.R."/>
            <person name="Bhalerao R.P."/>
            <person name="Blaudez D."/>
            <person name="Boerjan W."/>
            <person name="Brun A."/>
            <person name="Brunner A."/>
            <person name="Busov V."/>
            <person name="Campbell M."/>
            <person name="Carlson J."/>
            <person name="Chalot M."/>
            <person name="Chapman J."/>
            <person name="Chen G.L."/>
            <person name="Cooper D."/>
            <person name="Coutinho P.M."/>
            <person name="Couturier J."/>
            <person name="Covert S."/>
            <person name="Cronk Q."/>
            <person name="Cunningham R."/>
            <person name="Davis J."/>
            <person name="Degroeve S."/>
            <person name="Dejardin A."/>
            <person name="Depamphilis C."/>
            <person name="Detter J."/>
            <person name="Dirks B."/>
            <person name="Dubchak I."/>
            <person name="Duplessis S."/>
            <person name="Ehlting J."/>
            <person name="Ellis B."/>
            <person name="Gendler K."/>
            <person name="Goodstein D."/>
            <person name="Gribskov M."/>
            <person name="Grimwood J."/>
            <person name="Groover A."/>
            <person name="Gunter L."/>
            <person name="Hamberger B."/>
            <person name="Heinze B."/>
            <person name="Helariutta Y."/>
            <person name="Henrissat B."/>
            <person name="Holligan D."/>
            <person name="Holt R."/>
            <person name="Huang W."/>
            <person name="Islam-Faridi N."/>
            <person name="Jones S."/>
            <person name="Jones-Rhoades M."/>
            <person name="Jorgensen R."/>
            <person name="Joshi C."/>
            <person name="Kangasjarvi J."/>
            <person name="Karlsson J."/>
            <person name="Kelleher C."/>
            <person name="Kirkpatrick R."/>
            <person name="Kirst M."/>
            <person name="Kohler A."/>
            <person name="Kalluri U."/>
            <person name="Larimer F."/>
            <person name="Leebens-Mack J."/>
            <person name="Leple J.C."/>
            <person name="Locascio P."/>
            <person name="Lou Y."/>
            <person name="Lucas S."/>
            <person name="Martin F."/>
            <person name="Montanini B."/>
            <person name="Napoli C."/>
            <person name="Nelson D.R."/>
            <person name="Nelson C."/>
            <person name="Nieminen K."/>
            <person name="Nilsson O."/>
            <person name="Pereda V."/>
            <person name="Peter G."/>
            <person name="Philippe R."/>
            <person name="Pilate G."/>
            <person name="Poliakov A."/>
            <person name="Razumovskaya J."/>
            <person name="Richardson P."/>
            <person name="Rinaldi C."/>
            <person name="Ritland K."/>
            <person name="Rouze P."/>
            <person name="Ryaboy D."/>
            <person name="Schmutz J."/>
            <person name="Schrader J."/>
            <person name="Segerman B."/>
            <person name="Shin H."/>
            <person name="Siddiqui A."/>
            <person name="Sterky F."/>
            <person name="Terry A."/>
            <person name="Tsai C.J."/>
            <person name="Uberbacher E."/>
            <person name="Unneberg P."/>
            <person name="Vahala J."/>
            <person name="Wall K."/>
            <person name="Wessler S."/>
            <person name="Yang G."/>
            <person name="Yin T."/>
            <person name="Douglas C."/>
            <person name="Marra M."/>
            <person name="Sandberg G."/>
            <person name="Van de Peer Y."/>
            <person name="Rokhsar D."/>
        </authorList>
    </citation>
    <scope>NUCLEOTIDE SEQUENCE [LARGE SCALE GENOMIC DNA]</scope>
    <source>
        <strain evidence="2">cv. Nisqually</strain>
    </source>
</reference>
<evidence type="ECO:0000313" key="2">
    <source>
        <dbReference type="Proteomes" id="UP000006729"/>
    </source>
</evidence>
<keyword evidence="2" id="KW-1185">Reference proteome</keyword>
<protein>
    <submittedName>
        <fullName evidence="1">Uncharacterized protein</fullName>
    </submittedName>
</protein>
<evidence type="ECO:0000313" key="1">
    <source>
        <dbReference type="EMBL" id="PNT19838.1"/>
    </source>
</evidence>
<accession>A0A2K1Z3I3</accession>
<dbReference type="InParanoid" id="A0A2K1Z3I3"/>
<name>A0A2K1Z3I3_POPTR</name>
<gene>
    <name evidence="1" type="ORF">POPTR_009G058700</name>
</gene>
<proteinExistence type="predicted"/>
<organism evidence="1 2">
    <name type="scientific">Populus trichocarpa</name>
    <name type="common">Western balsam poplar</name>
    <name type="synonym">Populus balsamifera subsp. trichocarpa</name>
    <dbReference type="NCBI Taxonomy" id="3694"/>
    <lineage>
        <taxon>Eukaryota</taxon>
        <taxon>Viridiplantae</taxon>
        <taxon>Streptophyta</taxon>
        <taxon>Embryophyta</taxon>
        <taxon>Tracheophyta</taxon>
        <taxon>Spermatophyta</taxon>
        <taxon>Magnoliopsida</taxon>
        <taxon>eudicotyledons</taxon>
        <taxon>Gunneridae</taxon>
        <taxon>Pentapetalae</taxon>
        <taxon>rosids</taxon>
        <taxon>fabids</taxon>
        <taxon>Malpighiales</taxon>
        <taxon>Salicaceae</taxon>
        <taxon>Saliceae</taxon>
        <taxon>Populus</taxon>
    </lineage>
</organism>
<dbReference type="Proteomes" id="UP000006729">
    <property type="component" value="Chromosome 9"/>
</dbReference>
<dbReference type="AlphaFoldDB" id="A0A2K1Z3I3"/>
<sequence>MLQILPKDYKHCLQQQGKVGYQSNNWFYRFPLRFEKTTKSLPRLCHNKKQSRMPVEQLLVALLPGKIVYIK</sequence>
<dbReference type="EMBL" id="CM009298">
    <property type="protein sequence ID" value="PNT19838.1"/>
    <property type="molecule type" value="Genomic_DNA"/>
</dbReference>